<gene>
    <name evidence="1" type="ORF">LY79DRAFT_185364</name>
</gene>
<sequence>MAPMTGDPFRDACIPRQRTSNVAQGASDVGIASWLRRPQLQGRQAYSDVKVWYASPKLSVALSHPSSPGNRDVSCTWTQTTPNTFYMDLFSINQTVCPESNRFFHLFDPVRHLPGEQSTRDTCIDPRCVTDQIPRKQTAAHYLNAMTNNREISP</sequence>
<dbReference type="EMBL" id="JAHLJV010000026">
    <property type="protein sequence ID" value="KAK1593355.1"/>
    <property type="molecule type" value="Genomic_DNA"/>
</dbReference>
<dbReference type="AlphaFoldDB" id="A0AAD8Q064"/>
<dbReference type="GeneID" id="85435585"/>
<organism evidence="1 2">
    <name type="scientific">Colletotrichum navitas</name>
    <dbReference type="NCBI Taxonomy" id="681940"/>
    <lineage>
        <taxon>Eukaryota</taxon>
        <taxon>Fungi</taxon>
        <taxon>Dikarya</taxon>
        <taxon>Ascomycota</taxon>
        <taxon>Pezizomycotina</taxon>
        <taxon>Sordariomycetes</taxon>
        <taxon>Hypocreomycetidae</taxon>
        <taxon>Glomerellales</taxon>
        <taxon>Glomerellaceae</taxon>
        <taxon>Colletotrichum</taxon>
        <taxon>Colletotrichum graminicola species complex</taxon>
    </lineage>
</organism>
<dbReference type="Proteomes" id="UP001230504">
    <property type="component" value="Unassembled WGS sequence"/>
</dbReference>
<keyword evidence="2" id="KW-1185">Reference proteome</keyword>
<proteinExistence type="predicted"/>
<comment type="caution">
    <text evidence="1">The sequence shown here is derived from an EMBL/GenBank/DDBJ whole genome shotgun (WGS) entry which is preliminary data.</text>
</comment>
<protein>
    <submittedName>
        <fullName evidence="1">Uncharacterized protein</fullName>
    </submittedName>
</protein>
<accession>A0AAD8Q064</accession>
<reference evidence="1" key="1">
    <citation type="submission" date="2021-06" db="EMBL/GenBank/DDBJ databases">
        <title>Comparative genomics, transcriptomics and evolutionary studies reveal genomic signatures of adaptation to plant cell wall in hemibiotrophic fungi.</title>
        <authorList>
            <consortium name="DOE Joint Genome Institute"/>
            <person name="Baroncelli R."/>
            <person name="Diaz J.F."/>
            <person name="Benocci T."/>
            <person name="Peng M."/>
            <person name="Battaglia E."/>
            <person name="Haridas S."/>
            <person name="Andreopoulos W."/>
            <person name="Labutti K."/>
            <person name="Pangilinan J."/>
            <person name="Floch G.L."/>
            <person name="Makela M.R."/>
            <person name="Henrissat B."/>
            <person name="Grigoriev I.V."/>
            <person name="Crouch J.A."/>
            <person name="De Vries R.P."/>
            <person name="Sukno S.A."/>
            <person name="Thon M.R."/>
        </authorList>
    </citation>
    <scope>NUCLEOTIDE SEQUENCE</scope>
    <source>
        <strain evidence="1">CBS 125086</strain>
    </source>
</reference>
<dbReference type="RefSeq" id="XP_060414666.1">
    <property type="nucleotide sequence ID" value="XM_060551345.1"/>
</dbReference>
<evidence type="ECO:0000313" key="1">
    <source>
        <dbReference type="EMBL" id="KAK1593355.1"/>
    </source>
</evidence>
<evidence type="ECO:0000313" key="2">
    <source>
        <dbReference type="Proteomes" id="UP001230504"/>
    </source>
</evidence>
<name>A0AAD8Q064_9PEZI</name>